<dbReference type="RefSeq" id="WP_005287901.1">
    <property type="nucleotide sequence ID" value="NZ_BMDA01000001.1"/>
</dbReference>
<organism evidence="2 4">
    <name type="scientific">Acinetobacter courvalinii</name>
    <dbReference type="NCBI Taxonomy" id="280147"/>
    <lineage>
        <taxon>Bacteria</taxon>
        <taxon>Pseudomonadati</taxon>
        <taxon>Pseudomonadota</taxon>
        <taxon>Gammaproteobacteria</taxon>
        <taxon>Moraxellales</taxon>
        <taxon>Moraxellaceae</taxon>
        <taxon>Acinetobacter</taxon>
    </lineage>
</organism>
<dbReference type="EMBL" id="APSA01000007">
    <property type="protein sequence ID" value="ENX37742.1"/>
    <property type="molecule type" value="Genomic_DNA"/>
</dbReference>
<feature type="transmembrane region" description="Helical" evidence="1">
    <location>
        <begin position="615"/>
        <end position="637"/>
    </location>
</feature>
<evidence type="ECO:0008006" key="6">
    <source>
        <dbReference type="Google" id="ProtNLM"/>
    </source>
</evidence>
<feature type="transmembrane region" description="Helical" evidence="1">
    <location>
        <begin position="489"/>
        <end position="509"/>
    </location>
</feature>
<feature type="transmembrane region" description="Helical" evidence="1">
    <location>
        <begin position="584"/>
        <end position="603"/>
    </location>
</feature>
<name>N9RF04_9GAMM</name>
<dbReference type="Proteomes" id="UP000013200">
    <property type="component" value="Unassembled WGS sequence"/>
</dbReference>
<feature type="transmembrane region" description="Helical" evidence="1">
    <location>
        <begin position="426"/>
        <end position="445"/>
    </location>
</feature>
<feature type="transmembrane region" description="Helical" evidence="1">
    <location>
        <begin position="515"/>
        <end position="534"/>
    </location>
</feature>
<dbReference type="HOGENOM" id="CLU_027779_0_0_6"/>
<feature type="transmembrane region" description="Helical" evidence="1">
    <location>
        <begin position="451"/>
        <end position="469"/>
    </location>
</feature>
<protein>
    <recommendedName>
        <fullName evidence="6">J domain-containing protein</fullName>
    </recommendedName>
</protein>
<keyword evidence="4" id="KW-1185">Reference proteome</keyword>
<evidence type="ECO:0000313" key="2">
    <source>
        <dbReference type="EMBL" id="ENX37742.1"/>
    </source>
</evidence>
<feature type="transmembrane region" description="Helical" evidence="1">
    <location>
        <begin position="362"/>
        <end position="381"/>
    </location>
</feature>
<feature type="transmembrane region" description="Helical" evidence="1">
    <location>
        <begin position="555"/>
        <end position="578"/>
    </location>
</feature>
<reference evidence="3 5" key="2">
    <citation type="journal article" date="2014" name="Int. J. Syst. Evol. Microbiol.">
        <title>Complete genome sequence of Corynebacterium casei LMG S-19264T (=DSM 44701T), isolated from a smear-ripened cheese.</title>
        <authorList>
            <consortium name="US DOE Joint Genome Institute (JGI-PGF)"/>
            <person name="Walter F."/>
            <person name="Albersmeier A."/>
            <person name="Kalinowski J."/>
            <person name="Ruckert C."/>
        </authorList>
    </citation>
    <scope>NUCLEOTIDE SEQUENCE [LARGE SCALE GENOMIC DNA]</scope>
    <source>
        <strain evidence="3 5">CCM 8635</strain>
    </source>
</reference>
<accession>N9RF04</accession>
<keyword evidence="1" id="KW-0472">Membrane</keyword>
<evidence type="ECO:0000256" key="1">
    <source>
        <dbReference type="SAM" id="Phobius"/>
    </source>
</evidence>
<gene>
    <name evidence="2" type="ORF">F888_03085</name>
    <name evidence="3" type="ORF">GCM10007354_02310</name>
</gene>
<sequence>MTAWQRLGIEPTDNHREIKRAYAKQLKLIDQDNQPEEFIRLREALEIAQFEADHLTNNYDDQDSESIFESIETESEKNTQSENSNQPSFELSLKKIQHHIITQDIHFDIRHELIHFKNELKAFNDINIEKQFTNQAIDILKENDLSDFLYIFSESDIHFLDSSNYAEDEKTIYAAEVIETSQNNVNPLITVLDEVVEQLWNKDISDTTFEKFSYLLNQQFDIPLSQQIQIKDQLQAPLAEIETSYLQSEYFRFLELWQATYPEDIHQYNQSYYSALLHEKLNNYLSRRQFLTKLPVEKLELLRDLSGEQQLNFFKMLKLKKDFSKFSPNHSAFEIIDSLQIFNTQNNINFMFIKSLCEIKKFNIINVLFALVTFVLFNFFINPNSHFLINSLITSILSFIFIFVLQPTINAKILSHSNYEKILAQYLKYWCLSGFLLCCFTPVFPELIHQLLSYSWFLCSIGLLGVLLLDATPFMNKIEQSAFIHFDTWMINIGLISLSLFFISFFFIIGEPNHIWLMVYSLIPISFLFFPESFRPLFHIFGYNKEDSSITENQVIYKSIGIIFFRLLWIVGFSYFLLNSSSQPFIYAACLILASIIITGFSAKHLSSTLKYLTYTSLFIGTLYSIIIPVALIYFLYQSFQAKKLIASSL</sequence>
<evidence type="ECO:0000313" key="3">
    <source>
        <dbReference type="EMBL" id="GGH25512.1"/>
    </source>
</evidence>
<dbReference type="AlphaFoldDB" id="N9RF04"/>
<evidence type="ECO:0000313" key="4">
    <source>
        <dbReference type="Proteomes" id="UP000013200"/>
    </source>
</evidence>
<reference evidence="3" key="3">
    <citation type="submission" date="2024-03" db="EMBL/GenBank/DDBJ databases">
        <authorList>
            <person name="Sun Q."/>
            <person name="Sedlacek I."/>
        </authorList>
    </citation>
    <scope>NUCLEOTIDE SEQUENCE</scope>
    <source>
        <strain evidence="3">CCM 8635</strain>
    </source>
</reference>
<dbReference type="PATRIC" id="fig|1217698.3.peg.3013"/>
<evidence type="ECO:0000313" key="5">
    <source>
        <dbReference type="Proteomes" id="UP000652691"/>
    </source>
</evidence>
<keyword evidence="1" id="KW-0812">Transmembrane</keyword>
<dbReference type="STRING" id="1217698.F888_03085"/>
<feature type="transmembrane region" description="Helical" evidence="1">
    <location>
        <begin position="387"/>
        <end position="405"/>
    </location>
</feature>
<dbReference type="Proteomes" id="UP000652691">
    <property type="component" value="Unassembled WGS sequence"/>
</dbReference>
<proteinExistence type="predicted"/>
<keyword evidence="1" id="KW-1133">Transmembrane helix</keyword>
<dbReference type="GeneID" id="80102810"/>
<dbReference type="EMBL" id="BMDA01000001">
    <property type="protein sequence ID" value="GGH25512.1"/>
    <property type="molecule type" value="Genomic_DNA"/>
</dbReference>
<comment type="caution">
    <text evidence="2">The sequence shown here is derived from an EMBL/GenBank/DDBJ whole genome shotgun (WGS) entry which is preliminary data.</text>
</comment>
<reference evidence="2 4" key="1">
    <citation type="submission" date="2013-02" db="EMBL/GenBank/DDBJ databases">
        <title>The Genome Sequence of Acinetobacter sp. NIPH 3623.</title>
        <authorList>
            <consortium name="The Broad Institute Genome Sequencing Platform"/>
            <consortium name="The Broad Institute Genome Sequencing Center for Infectious Disease"/>
            <person name="Cerqueira G."/>
            <person name="Feldgarden M."/>
            <person name="Courvalin P."/>
            <person name="Perichon B."/>
            <person name="Grillot-Courvalin C."/>
            <person name="Clermont D."/>
            <person name="Rocha E."/>
            <person name="Yoon E.-J."/>
            <person name="Nemec A."/>
            <person name="Walker B."/>
            <person name="Young S.K."/>
            <person name="Zeng Q."/>
            <person name="Gargeya S."/>
            <person name="Fitzgerald M."/>
            <person name="Haas B."/>
            <person name="Abouelleil A."/>
            <person name="Alvarado L."/>
            <person name="Arachchi H.M."/>
            <person name="Berlin A.M."/>
            <person name="Chapman S.B."/>
            <person name="Dewar J."/>
            <person name="Goldberg J."/>
            <person name="Griggs A."/>
            <person name="Gujja S."/>
            <person name="Hansen M."/>
            <person name="Howarth C."/>
            <person name="Imamovic A."/>
            <person name="Larimer J."/>
            <person name="McCowan C."/>
            <person name="Murphy C."/>
            <person name="Neiman D."/>
            <person name="Pearson M."/>
            <person name="Priest M."/>
            <person name="Roberts A."/>
            <person name="Saif S."/>
            <person name="Shea T."/>
            <person name="Sisk P."/>
            <person name="Sykes S."/>
            <person name="Wortman J."/>
            <person name="Nusbaum C."/>
            <person name="Birren B."/>
        </authorList>
    </citation>
    <scope>NUCLEOTIDE SEQUENCE [LARGE SCALE GENOMIC DNA]</scope>
    <source>
        <strain evidence="2 4">NIPH 3623</strain>
    </source>
</reference>